<dbReference type="Proteomes" id="UP000708208">
    <property type="component" value="Unassembled WGS sequence"/>
</dbReference>
<evidence type="ECO:0000256" key="1">
    <source>
        <dbReference type="ARBA" id="ARBA00004141"/>
    </source>
</evidence>
<dbReference type="PANTHER" id="PTHR13019">
    <property type="entry name" value="GOLGI APPARATUS MEMBRANE PROTEIN TVP23"/>
    <property type="match status" value="1"/>
</dbReference>
<evidence type="ECO:0000256" key="4">
    <source>
        <dbReference type="ARBA" id="ARBA00022989"/>
    </source>
</evidence>
<keyword evidence="4 6" id="KW-1133">Transmembrane helix</keyword>
<evidence type="ECO:0000256" key="6">
    <source>
        <dbReference type="RuleBase" id="RU361206"/>
    </source>
</evidence>
<dbReference type="EMBL" id="CAJVCH010570160">
    <property type="protein sequence ID" value="CAG7834226.1"/>
    <property type="molecule type" value="Genomic_DNA"/>
</dbReference>
<feature type="transmembrane region" description="Helical" evidence="6">
    <location>
        <begin position="60"/>
        <end position="78"/>
    </location>
</feature>
<comment type="similarity">
    <text evidence="2 6">Belongs to the TVP23 family.</text>
</comment>
<name>A0A8J2Q568_9HEXA</name>
<dbReference type="InterPro" id="IPR008564">
    <property type="entry name" value="TVP23-like"/>
</dbReference>
<feature type="transmembrane region" description="Helical" evidence="6">
    <location>
        <begin position="124"/>
        <end position="145"/>
    </location>
</feature>
<evidence type="ECO:0000313" key="9">
    <source>
        <dbReference type="Proteomes" id="UP000708208"/>
    </source>
</evidence>
<proteinExistence type="inferred from homology"/>
<dbReference type="GO" id="GO:0009306">
    <property type="term" value="P:protein secretion"/>
    <property type="evidence" value="ECO:0007669"/>
    <property type="project" value="TreeGrafter"/>
</dbReference>
<gene>
    <name evidence="8" type="ORF">AFUS01_LOCUS43753</name>
</gene>
<accession>A0A8J2Q568</accession>
<dbReference type="Pfam" id="PF05832">
    <property type="entry name" value="DUF846"/>
    <property type="match status" value="1"/>
</dbReference>
<sequence>MVDNKPLLPTAPEDDDEGLGFGEEGPDAKQRLKHPVVAFFHILFRSAAILVYIFCNAFNAGFIPSFVTVVILLSLDFWTVKNITGRILVGLRWWNYVDENDVSHWVFESRKGIRAGGRPPEKRVFWTALIVTPVIWILLFFTSFFTFRFQWTILVLLALALQGANLYGYIRCKLGHTPGLSDAAGILQTGLSNIVLRRATAGGGETPSAFGTQQV</sequence>
<reference evidence="8" key="1">
    <citation type="submission" date="2021-06" db="EMBL/GenBank/DDBJ databases">
        <authorList>
            <person name="Hodson N. C."/>
            <person name="Mongue J. A."/>
            <person name="Jaron S. K."/>
        </authorList>
    </citation>
    <scope>NUCLEOTIDE SEQUENCE</scope>
</reference>
<dbReference type="GO" id="GO:0016192">
    <property type="term" value="P:vesicle-mediated transport"/>
    <property type="evidence" value="ECO:0007669"/>
    <property type="project" value="TreeGrafter"/>
</dbReference>
<comment type="subcellular location">
    <subcellularLocation>
        <location evidence="1 6">Membrane</location>
        <topology evidence="1 6">Multi-pass membrane protein</topology>
    </subcellularLocation>
</comment>
<dbReference type="OrthoDB" id="2151161at2759"/>
<comment type="caution">
    <text evidence="8">The sequence shown here is derived from an EMBL/GenBank/DDBJ whole genome shotgun (WGS) entry which is preliminary data.</text>
</comment>
<keyword evidence="5 6" id="KW-0472">Membrane</keyword>
<dbReference type="AlphaFoldDB" id="A0A8J2Q568"/>
<dbReference type="PANTHER" id="PTHR13019:SF25">
    <property type="entry name" value="GOLGI APPARATUS MEMBRANE PROTEIN TVP23 HOMOLOG"/>
    <property type="match status" value="1"/>
</dbReference>
<dbReference type="GO" id="GO:0000139">
    <property type="term" value="C:Golgi membrane"/>
    <property type="evidence" value="ECO:0007669"/>
    <property type="project" value="TreeGrafter"/>
</dbReference>
<evidence type="ECO:0000256" key="3">
    <source>
        <dbReference type="ARBA" id="ARBA00022692"/>
    </source>
</evidence>
<evidence type="ECO:0000256" key="2">
    <source>
        <dbReference type="ARBA" id="ARBA00005467"/>
    </source>
</evidence>
<protein>
    <recommendedName>
        <fullName evidence="6">Golgi apparatus membrane protein TVP23 homolog</fullName>
    </recommendedName>
</protein>
<evidence type="ECO:0000313" key="8">
    <source>
        <dbReference type="EMBL" id="CAG7834226.1"/>
    </source>
</evidence>
<feature type="region of interest" description="Disordered" evidence="7">
    <location>
        <begin position="1"/>
        <end position="24"/>
    </location>
</feature>
<keyword evidence="3 6" id="KW-0812">Transmembrane</keyword>
<feature type="transmembrane region" description="Helical" evidence="6">
    <location>
        <begin position="151"/>
        <end position="170"/>
    </location>
</feature>
<keyword evidence="9" id="KW-1185">Reference proteome</keyword>
<evidence type="ECO:0000256" key="7">
    <source>
        <dbReference type="SAM" id="MobiDB-lite"/>
    </source>
</evidence>
<organism evidence="8 9">
    <name type="scientific">Allacma fusca</name>
    <dbReference type="NCBI Taxonomy" id="39272"/>
    <lineage>
        <taxon>Eukaryota</taxon>
        <taxon>Metazoa</taxon>
        <taxon>Ecdysozoa</taxon>
        <taxon>Arthropoda</taxon>
        <taxon>Hexapoda</taxon>
        <taxon>Collembola</taxon>
        <taxon>Symphypleona</taxon>
        <taxon>Sminthuridae</taxon>
        <taxon>Allacma</taxon>
    </lineage>
</organism>
<evidence type="ECO:0000256" key="5">
    <source>
        <dbReference type="ARBA" id="ARBA00023136"/>
    </source>
</evidence>